<evidence type="ECO:0000313" key="3">
    <source>
        <dbReference type="Proteomes" id="UP001305414"/>
    </source>
</evidence>
<dbReference type="AlphaFoldDB" id="A0AAN7USE8"/>
<feature type="region of interest" description="Disordered" evidence="1">
    <location>
        <begin position="99"/>
        <end position="121"/>
    </location>
</feature>
<protein>
    <submittedName>
        <fullName evidence="2">Uncharacterized protein</fullName>
    </submittedName>
</protein>
<accession>A0AAN7USE8</accession>
<feature type="compositionally biased region" description="Basic and acidic residues" evidence="1">
    <location>
        <begin position="112"/>
        <end position="121"/>
    </location>
</feature>
<gene>
    <name evidence="2" type="ORF">RRF57_007680</name>
</gene>
<name>A0AAN7USE8_9PEZI</name>
<reference evidence="2 3" key="1">
    <citation type="submission" date="2023-10" db="EMBL/GenBank/DDBJ databases">
        <title>Draft genome sequence of Xylaria bambusicola isolate GMP-LS, the root and basal stem rot pathogen of sugarcane in Indonesia.</title>
        <authorList>
            <person name="Selvaraj P."/>
            <person name="Muralishankar V."/>
            <person name="Muruganantham S."/>
            <person name="Sp S."/>
            <person name="Haryani S."/>
            <person name="Lau K.J.X."/>
            <person name="Naqvi N.I."/>
        </authorList>
    </citation>
    <scope>NUCLEOTIDE SEQUENCE [LARGE SCALE GENOMIC DNA]</scope>
    <source>
        <strain evidence="2">GMP-LS</strain>
    </source>
</reference>
<dbReference type="Proteomes" id="UP001305414">
    <property type="component" value="Unassembled WGS sequence"/>
</dbReference>
<organism evidence="2 3">
    <name type="scientific">Xylaria bambusicola</name>
    <dbReference type="NCBI Taxonomy" id="326684"/>
    <lineage>
        <taxon>Eukaryota</taxon>
        <taxon>Fungi</taxon>
        <taxon>Dikarya</taxon>
        <taxon>Ascomycota</taxon>
        <taxon>Pezizomycotina</taxon>
        <taxon>Sordariomycetes</taxon>
        <taxon>Xylariomycetidae</taxon>
        <taxon>Xylariales</taxon>
        <taxon>Xylariaceae</taxon>
        <taxon>Xylaria</taxon>
    </lineage>
</organism>
<comment type="caution">
    <text evidence="2">The sequence shown here is derived from an EMBL/GenBank/DDBJ whole genome shotgun (WGS) entry which is preliminary data.</text>
</comment>
<keyword evidence="3" id="KW-1185">Reference proteome</keyword>
<sequence length="121" mass="13503">MCSSPVMATGNWCSMTGPRSILKDATKMYSTWFSGDSRGYWDRNFRGDLDMGGLLAKMESDESSEATVWLARDDVFELELGWDVRSGSVVFGLGECRGLEGGDMPEAELDREEGKDERDVR</sequence>
<dbReference type="EMBL" id="JAWHQM010000022">
    <property type="protein sequence ID" value="KAK5631966.1"/>
    <property type="molecule type" value="Genomic_DNA"/>
</dbReference>
<evidence type="ECO:0000313" key="2">
    <source>
        <dbReference type="EMBL" id="KAK5631966.1"/>
    </source>
</evidence>
<proteinExistence type="predicted"/>
<evidence type="ECO:0000256" key="1">
    <source>
        <dbReference type="SAM" id="MobiDB-lite"/>
    </source>
</evidence>